<dbReference type="Pfam" id="PF13374">
    <property type="entry name" value="TPR_10"/>
    <property type="match status" value="1"/>
</dbReference>
<dbReference type="Pfam" id="PF25000">
    <property type="entry name" value="DUF7779"/>
    <property type="match status" value="1"/>
</dbReference>
<feature type="domain" description="DUF7779" evidence="2">
    <location>
        <begin position="514"/>
        <end position="608"/>
    </location>
</feature>
<protein>
    <recommendedName>
        <fullName evidence="2">DUF7779 domain-containing protein</fullName>
    </recommendedName>
</protein>
<dbReference type="InterPro" id="IPR011990">
    <property type="entry name" value="TPR-like_helical_dom_sf"/>
</dbReference>
<dbReference type="AlphaFoldDB" id="A0AAJ0B5A0"/>
<name>A0AAJ0B5A0_9PEZI</name>
<dbReference type="InterPro" id="IPR027417">
    <property type="entry name" value="P-loop_NTPase"/>
</dbReference>
<organism evidence="3 4">
    <name type="scientific">Echria macrotheca</name>
    <dbReference type="NCBI Taxonomy" id="438768"/>
    <lineage>
        <taxon>Eukaryota</taxon>
        <taxon>Fungi</taxon>
        <taxon>Dikarya</taxon>
        <taxon>Ascomycota</taxon>
        <taxon>Pezizomycotina</taxon>
        <taxon>Sordariomycetes</taxon>
        <taxon>Sordariomycetidae</taxon>
        <taxon>Sordariales</taxon>
        <taxon>Schizotheciaceae</taxon>
        <taxon>Echria</taxon>
    </lineage>
</organism>
<dbReference type="GO" id="GO:0043531">
    <property type="term" value="F:ADP binding"/>
    <property type="evidence" value="ECO:0007669"/>
    <property type="project" value="InterPro"/>
</dbReference>
<dbReference type="PANTHER" id="PTHR47691">
    <property type="entry name" value="REGULATOR-RELATED"/>
    <property type="match status" value="1"/>
</dbReference>
<dbReference type="PANTHER" id="PTHR47691:SF3">
    <property type="entry name" value="HTH-TYPE TRANSCRIPTIONAL REGULATOR RV0890C-RELATED"/>
    <property type="match status" value="1"/>
</dbReference>
<dbReference type="SUPFAM" id="SSF52540">
    <property type="entry name" value="P-loop containing nucleoside triphosphate hydrolases"/>
    <property type="match status" value="1"/>
</dbReference>
<evidence type="ECO:0000256" key="1">
    <source>
        <dbReference type="SAM" id="MobiDB-lite"/>
    </source>
</evidence>
<gene>
    <name evidence="3" type="ORF">QBC47DRAFT_394042</name>
</gene>
<dbReference type="Proteomes" id="UP001239445">
    <property type="component" value="Unassembled WGS sequence"/>
</dbReference>
<dbReference type="EMBL" id="MU839847">
    <property type="protein sequence ID" value="KAK1750427.1"/>
    <property type="molecule type" value="Genomic_DNA"/>
</dbReference>
<evidence type="ECO:0000313" key="3">
    <source>
        <dbReference type="EMBL" id="KAK1750427.1"/>
    </source>
</evidence>
<dbReference type="SUPFAM" id="SSF48452">
    <property type="entry name" value="TPR-like"/>
    <property type="match status" value="1"/>
</dbReference>
<proteinExistence type="predicted"/>
<keyword evidence="4" id="KW-1185">Reference proteome</keyword>
<accession>A0AAJ0B5A0</accession>
<dbReference type="Gene3D" id="1.25.40.10">
    <property type="entry name" value="Tetratricopeptide repeat domain"/>
    <property type="match status" value="1"/>
</dbReference>
<comment type="caution">
    <text evidence="3">The sequence shown here is derived from an EMBL/GenBank/DDBJ whole genome shotgun (WGS) entry which is preliminary data.</text>
</comment>
<sequence>MTRVRTPNSESERRQTSEAQRFITFLVIMNISATKTIDLSFRAKVEQFRKGLLKADFGSTLDVRDFETFQAHLQQLYKTYSHKSLNKLVTRYLAPCFEHVKSFEKALALAFQQDATASFVWSAALAIIECTCRHTEVINNTFEQMTDFYKSFPNFDDYVILFPENLTLQFILQDLYEIYTNFSLFTIGYISRRPWIQIASNLFSSKSRRSQSAIKKAWEDSKSEFEKTAKLAFRQHMVEASRAAKQEQGRSTQLPPPPKTTNAPKQHNYFVGRSDVLGDLRTLLTPTEWSPGSRPPSCLLHAMGGMGKTQVALGYANQYAASYRYRLWVNAETPTALADSFNAICTMLDLGPFTLDLVHHWLESTEDSWLIVFDNVEQVTIETMDSVMPTEAKSPASAIIFTSQLEELKHRTSAAIPLKSLDSETGAHLLLKCLRRDISKISAADQKILEEISDMLGGHPLALAHIGGYMSESHHNNLAFFRDFVNERWHRYAWVADTLVKQNEKRLEIVWDLALDELPANAHKLIKIMAYLNPDGVPEDWLIQDITEGEGWGFPSDFCRIELLEMTRSLSRRCLISKDSAVNSDGVEQNMYIIHRSLQVALRLKLDKSPEERSSIFNHALALLERVSPMADRLQIPAPSFWPQFQMTNPHVLSLCTAFNAAHPPIQGSLRMATLLYNAGFHVFETWNPMTRDGVTMLNTAEQILKAIGYDGGRLRADISCVMSFLLDILGPSKWHESLARRQEILDMRKALMTTVTSGEKDESEEITVDPESEHMYYNAANDLGLSYLQCFEFEKAEELFVQCFSRYKQWGGVDDVPFEYGKYYHNMSIVRAYQGDYDSAISMARMGSEIKFKTDGNSSRYLWFQYDLACVMLQAGQLNNALGLHLEVLKGREAICGARAEVTLQSLYTVGAMYHHLGDYTRAENYIRRCLDRAKKVRWHDCALARAQFHLARLLEDHWLDQSKGDSFYYTLGEQEERKRNLAEARQLKEQSLPVLDRLFEDGVPAHLADITDKMTLFDSIQPGFEGRWTGRDLLPAVQRARGRVSET</sequence>
<evidence type="ECO:0000259" key="2">
    <source>
        <dbReference type="Pfam" id="PF25000"/>
    </source>
</evidence>
<reference evidence="3" key="1">
    <citation type="submission" date="2023-06" db="EMBL/GenBank/DDBJ databases">
        <title>Genome-scale phylogeny and comparative genomics of the fungal order Sordariales.</title>
        <authorList>
            <consortium name="Lawrence Berkeley National Laboratory"/>
            <person name="Hensen N."/>
            <person name="Bonometti L."/>
            <person name="Westerberg I."/>
            <person name="Brannstrom I.O."/>
            <person name="Guillou S."/>
            <person name="Cros-Aarteil S."/>
            <person name="Calhoun S."/>
            <person name="Haridas S."/>
            <person name="Kuo A."/>
            <person name="Mondo S."/>
            <person name="Pangilinan J."/>
            <person name="Riley R."/>
            <person name="Labutti K."/>
            <person name="Andreopoulos B."/>
            <person name="Lipzen A."/>
            <person name="Chen C."/>
            <person name="Yanf M."/>
            <person name="Daum C."/>
            <person name="Ng V."/>
            <person name="Clum A."/>
            <person name="Steindorff A."/>
            <person name="Ohm R."/>
            <person name="Martin F."/>
            <person name="Silar P."/>
            <person name="Natvig D."/>
            <person name="Lalanne C."/>
            <person name="Gautier V."/>
            <person name="Ament-Velasquez S.L."/>
            <person name="Kruys A."/>
            <person name="Hutchinson M.I."/>
            <person name="Powell A.J."/>
            <person name="Barry K."/>
            <person name="Miller A.N."/>
            <person name="Grigoriev I.V."/>
            <person name="Debuchy R."/>
            <person name="Gladieux P."/>
            <person name="Thoren M.H."/>
            <person name="Johannesson H."/>
        </authorList>
    </citation>
    <scope>NUCLEOTIDE SEQUENCE</scope>
    <source>
        <strain evidence="3">PSN4</strain>
    </source>
</reference>
<feature type="region of interest" description="Disordered" evidence="1">
    <location>
        <begin position="242"/>
        <end position="265"/>
    </location>
</feature>
<dbReference type="Gene3D" id="3.40.50.300">
    <property type="entry name" value="P-loop containing nucleotide triphosphate hydrolases"/>
    <property type="match status" value="1"/>
</dbReference>
<dbReference type="InterPro" id="IPR056681">
    <property type="entry name" value="DUF7779"/>
</dbReference>
<dbReference type="InterPro" id="IPR019734">
    <property type="entry name" value="TPR_rpt"/>
</dbReference>
<evidence type="ECO:0000313" key="4">
    <source>
        <dbReference type="Proteomes" id="UP001239445"/>
    </source>
</evidence>
<dbReference type="SMART" id="SM00028">
    <property type="entry name" value="TPR"/>
    <property type="match status" value="2"/>
</dbReference>